<dbReference type="InterPro" id="IPR003658">
    <property type="entry name" value="Anti-sigma_ant"/>
</dbReference>
<name>A0AAE3TC36_9BACT</name>
<dbReference type="EMBL" id="JARGDL010000009">
    <property type="protein sequence ID" value="MDF1612013.1"/>
    <property type="molecule type" value="Genomic_DNA"/>
</dbReference>
<accession>A0AAE3TC36</accession>
<reference evidence="4" key="1">
    <citation type="submission" date="2023-03" db="EMBL/GenBank/DDBJ databases">
        <title>Stygiobacter electus gen. nov., sp. nov., facultatively anaerobic thermotolerant bacterium of the class Ignavibacteria from a well of Yessentuki mineral water deposit.</title>
        <authorList>
            <person name="Podosokorskaya O.A."/>
            <person name="Elcheninov A.G."/>
            <person name="Petrova N.F."/>
            <person name="Zavarzina D.G."/>
            <person name="Kublanov I.V."/>
            <person name="Merkel A.Y."/>
        </authorList>
    </citation>
    <scope>NUCLEOTIDE SEQUENCE</scope>
    <source>
        <strain evidence="4">09-Me</strain>
    </source>
</reference>
<evidence type="ECO:0000256" key="1">
    <source>
        <dbReference type="ARBA" id="ARBA00009013"/>
    </source>
</evidence>
<dbReference type="Pfam" id="PF01740">
    <property type="entry name" value="STAS"/>
    <property type="match status" value="1"/>
</dbReference>
<evidence type="ECO:0000259" key="3">
    <source>
        <dbReference type="PROSITE" id="PS50801"/>
    </source>
</evidence>
<dbReference type="Proteomes" id="UP001221302">
    <property type="component" value="Unassembled WGS sequence"/>
</dbReference>
<protein>
    <recommendedName>
        <fullName evidence="2">Anti-sigma factor antagonist</fullName>
    </recommendedName>
</protein>
<dbReference type="PANTHER" id="PTHR33495:SF2">
    <property type="entry name" value="ANTI-SIGMA FACTOR ANTAGONIST TM_1081-RELATED"/>
    <property type="match status" value="1"/>
</dbReference>
<evidence type="ECO:0000313" key="4">
    <source>
        <dbReference type="EMBL" id="MDF1612013.1"/>
    </source>
</evidence>
<organism evidence="4 5">
    <name type="scientific">Stygiobacter electus</name>
    <dbReference type="NCBI Taxonomy" id="3032292"/>
    <lineage>
        <taxon>Bacteria</taxon>
        <taxon>Pseudomonadati</taxon>
        <taxon>Ignavibacteriota</taxon>
        <taxon>Ignavibacteria</taxon>
        <taxon>Ignavibacteriales</taxon>
        <taxon>Melioribacteraceae</taxon>
        <taxon>Stygiobacter</taxon>
    </lineage>
</organism>
<comment type="caution">
    <text evidence="4">The sequence shown here is derived from an EMBL/GenBank/DDBJ whole genome shotgun (WGS) entry which is preliminary data.</text>
</comment>
<dbReference type="GO" id="GO:0043856">
    <property type="term" value="F:anti-sigma factor antagonist activity"/>
    <property type="evidence" value="ECO:0007669"/>
    <property type="project" value="InterPro"/>
</dbReference>
<gene>
    <name evidence="4" type="ORF">P0M35_07610</name>
</gene>
<dbReference type="Gene3D" id="3.30.750.24">
    <property type="entry name" value="STAS domain"/>
    <property type="match status" value="1"/>
</dbReference>
<feature type="domain" description="STAS" evidence="3">
    <location>
        <begin position="1"/>
        <end position="111"/>
    </location>
</feature>
<dbReference type="RefSeq" id="WP_321535781.1">
    <property type="nucleotide sequence ID" value="NZ_JARGDL010000009.1"/>
</dbReference>
<dbReference type="InterPro" id="IPR002645">
    <property type="entry name" value="STAS_dom"/>
</dbReference>
<dbReference type="AlphaFoldDB" id="A0AAE3TC36"/>
<dbReference type="SUPFAM" id="SSF52091">
    <property type="entry name" value="SpoIIaa-like"/>
    <property type="match status" value="1"/>
</dbReference>
<proteinExistence type="inferred from homology"/>
<keyword evidence="5" id="KW-1185">Reference proteome</keyword>
<dbReference type="InterPro" id="IPR036513">
    <property type="entry name" value="STAS_dom_sf"/>
</dbReference>
<dbReference type="PROSITE" id="PS50801">
    <property type="entry name" value="STAS"/>
    <property type="match status" value="1"/>
</dbReference>
<dbReference type="NCBIfam" id="TIGR00377">
    <property type="entry name" value="ant_ant_sig"/>
    <property type="match status" value="1"/>
</dbReference>
<comment type="similarity">
    <text evidence="1 2">Belongs to the anti-sigma-factor antagonist family.</text>
</comment>
<sequence>MEIIEEVIDDIVVEIINLDRATLREAEDLKDKTTSKLNAGFNKFIIDLSNVEFIDSTFLGVIVGTLKKAVKNGGDLKLIGFQPNVRAMFELTRLFRVFETYPELQEAIRSFYKK</sequence>
<dbReference type="CDD" id="cd07043">
    <property type="entry name" value="STAS_anti-anti-sigma_factors"/>
    <property type="match status" value="1"/>
</dbReference>
<dbReference type="PANTHER" id="PTHR33495">
    <property type="entry name" value="ANTI-SIGMA FACTOR ANTAGONIST TM_1081-RELATED-RELATED"/>
    <property type="match status" value="1"/>
</dbReference>
<evidence type="ECO:0000256" key="2">
    <source>
        <dbReference type="RuleBase" id="RU003749"/>
    </source>
</evidence>
<evidence type="ECO:0000313" key="5">
    <source>
        <dbReference type="Proteomes" id="UP001221302"/>
    </source>
</evidence>